<feature type="region of interest" description="Disordered" evidence="1">
    <location>
        <begin position="163"/>
        <end position="191"/>
    </location>
</feature>
<feature type="compositionally biased region" description="Pro residues" evidence="1">
    <location>
        <begin position="269"/>
        <end position="279"/>
    </location>
</feature>
<evidence type="ECO:0000256" key="1">
    <source>
        <dbReference type="SAM" id="MobiDB-lite"/>
    </source>
</evidence>
<accession>A0A3L6NKF5</accession>
<evidence type="ECO:0000313" key="2">
    <source>
        <dbReference type="EMBL" id="RKK18059.1"/>
    </source>
</evidence>
<reference evidence="2 3" key="1">
    <citation type="journal article" date="2018" name="Sci. Rep.">
        <title>Characterisation of pathogen-specific regions and novel effector candidates in Fusarium oxysporum f. sp. cepae.</title>
        <authorList>
            <person name="Armitage A.D."/>
            <person name="Taylor A."/>
            <person name="Sobczyk M.K."/>
            <person name="Baxter L."/>
            <person name="Greenfield B.P."/>
            <person name="Bates H.J."/>
            <person name="Wilson F."/>
            <person name="Jackson A.C."/>
            <person name="Ott S."/>
            <person name="Harrison R.J."/>
            <person name="Clarkson J.P."/>
        </authorList>
    </citation>
    <scope>NUCLEOTIDE SEQUENCE [LARGE SCALE GENOMIC DNA]</scope>
    <source>
        <strain evidence="2 3">FoC_Fus2</strain>
    </source>
</reference>
<feature type="compositionally biased region" description="Polar residues" evidence="1">
    <location>
        <begin position="179"/>
        <end position="191"/>
    </location>
</feature>
<comment type="caution">
    <text evidence="2">The sequence shown here is derived from an EMBL/GenBank/DDBJ whole genome shotgun (WGS) entry which is preliminary data.</text>
</comment>
<organism evidence="2 3">
    <name type="scientific">Fusarium oxysporum f. sp. cepae</name>
    <dbReference type="NCBI Taxonomy" id="396571"/>
    <lineage>
        <taxon>Eukaryota</taxon>
        <taxon>Fungi</taxon>
        <taxon>Dikarya</taxon>
        <taxon>Ascomycota</taxon>
        <taxon>Pezizomycotina</taxon>
        <taxon>Sordariomycetes</taxon>
        <taxon>Hypocreomycetidae</taxon>
        <taxon>Hypocreales</taxon>
        <taxon>Nectriaceae</taxon>
        <taxon>Fusarium</taxon>
        <taxon>Fusarium oxysporum species complex</taxon>
    </lineage>
</organism>
<evidence type="ECO:0000313" key="3">
    <source>
        <dbReference type="Proteomes" id="UP000270866"/>
    </source>
</evidence>
<protein>
    <submittedName>
        <fullName evidence="2">Uncharacterized protein</fullName>
    </submittedName>
</protein>
<name>A0A3L6NKF5_FUSOX</name>
<feature type="region of interest" description="Disordered" evidence="1">
    <location>
        <begin position="263"/>
        <end position="321"/>
    </location>
</feature>
<dbReference type="Proteomes" id="UP000270866">
    <property type="component" value="Unassembled WGS sequence"/>
</dbReference>
<dbReference type="EMBL" id="MRCU01000005">
    <property type="protein sequence ID" value="RKK18059.1"/>
    <property type="molecule type" value="Genomic_DNA"/>
</dbReference>
<proteinExistence type="predicted"/>
<gene>
    <name evidence="2" type="ORF">BFJ65_g8377</name>
</gene>
<sequence>MTVASLISPHPGIGQRLYKENKGHTPRDALHRLLSELKQQTQDFPGAGAIQILHIESRSPDKIEKFKPPPTVKDRLKLAIDMGVYLRRWNICPCPQDQSTVTEIAQKSIPLTISFGNLRFYKLTQTNGMSQPTIAQPTHRTPFRLPASSWYATHVKLDTLLEERKSKRSNQDQELQEMVSRQNTQAIHTHSQTAKNILERIRLQLTPLQCSDNNAEDISMNLERLERRVDLIFRICEDDQDIRNCRDLEKQYREMADQKIATMTSRRPTSPPPSFPQPQQPKDGAAESEASGSEQEQGGSDAISGGKQKDGEAGSLDADSDQECTLFGREYQIVCGSDHQGSASDGLILVSPESITYI</sequence>
<dbReference type="AlphaFoldDB" id="A0A3L6NKF5"/>
<feature type="compositionally biased region" description="Low complexity" evidence="1">
    <location>
        <begin position="280"/>
        <end position="302"/>
    </location>
</feature>